<dbReference type="OrthoDB" id="2129491at2759"/>
<dbReference type="InterPro" id="IPR045154">
    <property type="entry name" value="PCF11-like"/>
</dbReference>
<comment type="caution">
    <text evidence="3">The sequence shown here is derived from an EMBL/GenBank/DDBJ whole genome shotgun (WGS) entry which is preliminary data.</text>
</comment>
<sequence length="142" mass="15767">DWIHSREAETKNSQSPAFFDFDNGNVTKNVSSTSQPKKDEVSNESTVIVPLDPEKASKPCPICQEKFQFFWNDADEEWLFRNAVEVDGVIYHATCHADALKNQESAQEGGEGEPNSVLGKRKTELSPAGDRIDVSKRPALVS</sequence>
<feature type="compositionally biased region" description="Polar residues" evidence="1">
    <location>
        <begin position="24"/>
        <end position="35"/>
    </location>
</feature>
<dbReference type="GO" id="GO:0003729">
    <property type="term" value="F:mRNA binding"/>
    <property type="evidence" value="ECO:0007669"/>
    <property type="project" value="InterPro"/>
</dbReference>
<feature type="domain" description="Pcf11 C-terminal" evidence="2">
    <location>
        <begin position="47"/>
        <end position="97"/>
    </location>
</feature>
<dbReference type="GO" id="GO:0005849">
    <property type="term" value="C:mRNA cleavage factor complex"/>
    <property type="evidence" value="ECO:0007669"/>
    <property type="project" value="TreeGrafter"/>
</dbReference>
<dbReference type="InterPro" id="IPR054127">
    <property type="entry name" value="Pcf11_C"/>
</dbReference>
<dbReference type="EMBL" id="CAJVPV010015662">
    <property type="protein sequence ID" value="CAG8693392.1"/>
    <property type="molecule type" value="Genomic_DNA"/>
</dbReference>
<dbReference type="GO" id="GO:0005737">
    <property type="term" value="C:cytoplasm"/>
    <property type="evidence" value="ECO:0007669"/>
    <property type="project" value="TreeGrafter"/>
</dbReference>
<protein>
    <submittedName>
        <fullName evidence="3">7359_t:CDS:1</fullName>
    </submittedName>
</protein>
<dbReference type="GO" id="GO:0000993">
    <property type="term" value="F:RNA polymerase II complex binding"/>
    <property type="evidence" value="ECO:0007669"/>
    <property type="project" value="InterPro"/>
</dbReference>
<feature type="compositionally biased region" description="Basic and acidic residues" evidence="1">
    <location>
        <begin position="1"/>
        <end position="10"/>
    </location>
</feature>
<proteinExistence type="predicted"/>
<name>A0A9N9HI45_9GLOM</name>
<dbReference type="GO" id="GO:0031124">
    <property type="term" value="P:mRNA 3'-end processing"/>
    <property type="evidence" value="ECO:0007669"/>
    <property type="project" value="InterPro"/>
</dbReference>
<evidence type="ECO:0000256" key="1">
    <source>
        <dbReference type="SAM" id="MobiDB-lite"/>
    </source>
</evidence>
<dbReference type="Proteomes" id="UP000789342">
    <property type="component" value="Unassembled WGS sequence"/>
</dbReference>
<dbReference type="AlphaFoldDB" id="A0A9N9HI45"/>
<feature type="region of interest" description="Disordered" evidence="1">
    <location>
        <begin position="1"/>
        <end position="45"/>
    </location>
</feature>
<dbReference type="PANTHER" id="PTHR15921:SF3">
    <property type="entry name" value="PRE-MRNA CLEAVAGE COMPLEX 2 PROTEIN PCF11"/>
    <property type="match status" value="1"/>
</dbReference>
<keyword evidence="4" id="KW-1185">Reference proteome</keyword>
<dbReference type="Pfam" id="PF21936">
    <property type="entry name" value="Pcf11_C"/>
    <property type="match status" value="1"/>
</dbReference>
<dbReference type="PANTHER" id="PTHR15921">
    <property type="entry name" value="PRE-MRNA CLEAVAGE COMPLEX II"/>
    <property type="match status" value="1"/>
</dbReference>
<reference evidence="3" key="1">
    <citation type="submission" date="2021-06" db="EMBL/GenBank/DDBJ databases">
        <authorList>
            <person name="Kallberg Y."/>
            <person name="Tangrot J."/>
            <person name="Rosling A."/>
        </authorList>
    </citation>
    <scope>NUCLEOTIDE SEQUENCE</scope>
    <source>
        <strain evidence="3">CL551</strain>
    </source>
</reference>
<evidence type="ECO:0000259" key="2">
    <source>
        <dbReference type="Pfam" id="PF21936"/>
    </source>
</evidence>
<organism evidence="3 4">
    <name type="scientific">Acaulospora morrowiae</name>
    <dbReference type="NCBI Taxonomy" id="94023"/>
    <lineage>
        <taxon>Eukaryota</taxon>
        <taxon>Fungi</taxon>
        <taxon>Fungi incertae sedis</taxon>
        <taxon>Mucoromycota</taxon>
        <taxon>Glomeromycotina</taxon>
        <taxon>Glomeromycetes</taxon>
        <taxon>Diversisporales</taxon>
        <taxon>Acaulosporaceae</taxon>
        <taxon>Acaulospora</taxon>
    </lineage>
</organism>
<feature type="region of interest" description="Disordered" evidence="1">
    <location>
        <begin position="102"/>
        <end position="142"/>
    </location>
</feature>
<accession>A0A9N9HI45</accession>
<dbReference type="GO" id="GO:0006369">
    <property type="term" value="P:termination of RNA polymerase II transcription"/>
    <property type="evidence" value="ECO:0007669"/>
    <property type="project" value="InterPro"/>
</dbReference>
<evidence type="ECO:0000313" key="4">
    <source>
        <dbReference type="Proteomes" id="UP000789342"/>
    </source>
</evidence>
<gene>
    <name evidence="3" type="ORF">AMORRO_LOCUS11740</name>
</gene>
<feature type="non-terminal residue" evidence="3">
    <location>
        <position position="1"/>
    </location>
</feature>
<evidence type="ECO:0000313" key="3">
    <source>
        <dbReference type="EMBL" id="CAG8693392.1"/>
    </source>
</evidence>